<dbReference type="Pfam" id="PF13450">
    <property type="entry name" value="NAD_binding_8"/>
    <property type="match status" value="1"/>
</dbReference>
<protein>
    <submittedName>
        <fullName evidence="8">NAD(P)/FAD-dependent oxidoreductase</fullName>
    </submittedName>
</protein>
<reference evidence="8 9" key="1">
    <citation type="submission" date="2019-06" db="EMBL/GenBank/DDBJ databases">
        <title>Draft genome of Aliikangiella marina GYP-15.</title>
        <authorList>
            <person name="Wang G."/>
        </authorList>
    </citation>
    <scope>NUCLEOTIDE SEQUENCE [LARGE SCALE GENOMIC DNA]</scope>
    <source>
        <strain evidence="8 9">GYP-15</strain>
    </source>
</reference>
<proteinExistence type="inferred from homology"/>
<accession>A0A545T7E4</accession>
<sequence length="513" mass="59293">MTDAKDKESIEYLDVLIVGAGISGIGMCYQLKNQRPNDKFAVIESRANFGGTWDLFKYPGIRSDSDMYTFAYSFKPWTDREHIGSAERINHYLTELVDDANLKQFMRFEQKVVSGDWDSNNNHWLMTIEKSSGERYQIATKFLTCCAGYYNYEQGYLPRFTDYDKYQGVIAHPQHWPEDLDYKNKTVLVIGSGATAVTIVPNMAEQAAKVTMLQRSPTYIVSRPASDLLFRILSHILPSQLTNKIMRAKYISLQQLVYIVCQKFPKLMKMLIRWENKKVLNDKSQVDIHFKPQYNPWDQRMCLDPEAKLFNSINQGKTEIVTNHIERFTDKGVVLKDGTQINADIIVPATGLELQLWGKMNLTIDGAEIDSSRLTNYKGMMFSQVPNFVWIFGYTNASWTLKAELTFDYICRLLAYMEDNQYQSVYPYRAPDAPQEKIVALKSGYIMRALDWLPSQGSQFPWCNKDLYFKDMFAIKRSRLDDGVLRFDDNRPLSEFHSYETPTPNKRGTKTAA</sequence>
<dbReference type="SUPFAM" id="SSF51905">
    <property type="entry name" value="FAD/NAD(P)-binding domain"/>
    <property type="match status" value="1"/>
</dbReference>
<keyword evidence="7" id="KW-0503">Monooxygenase</keyword>
<dbReference type="OrthoDB" id="312624at2"/>
<dbReference type="PANTHER" id="PTHR43872:SF1">
    <property type="entry name" value="MONOOXYGENASE, PUTATIVE (AFU_ORTHOLOGUE AFUA_8G02570)-RELATED"/>
    <property type="match status" value="1"/>
</dbReference>
<dbReference type="InterPro" id="IPR051820">
    <property type="entry name" value="FAD-binding_MO"/>
</dbReference>
<organism evidence="8 9">
    <name type="scientific">Aliikangiella marina</name>
    <dbReference type="NCBI Taxonomy" id="1712262"/>
    <lineage>
        <taxon>Bacteria</taxon>
        <taxon>Pseudomonadati</taxon>
        <taxon>Pseudomonadota</taxon>
        <taxon>Gammaproteobacteria</taxon>
        <taxon>Oceanospirillales</taxon>
        <taxon>Pleioneaceae</taxon>
        <taxon>Aliikangiella</taxon>
    </lineage>
</organism>
<evidence type="ECO:0000256" key="7">
    <source>
        <dbReference type="ARBA" id="ARBA00023033"/>
    </source>
</evidence>
<keyword evidence="6" id="KW-0560">Oxidoreductase</keyword>
<evidence type="ECO:0000256" key="2">
    <source>
        <dbReference type="ARBA" id="ARBA00010139"/>
    </source>
</evidence>
<dbReference type="RefSeq" id="WP_142943273.1">
    <property type="nucleotide sequence ID" value="NZ_VIKR01000004.1"/>
</dbReference>
<dbReference type="Pfam" id="PF00743">
    <property type="entry name" value="FMO-like"/>
    <property type="match status" value="1"/>
</dbReference>
<dbReference type="AlphaFoldDB" id="A0A545T7E4"/>
<keyword evidence="9" id="KW-1185">Reference proteome</keyword>
<evidence type="ECO:0000313" key="8">
    <source>
        <dbReference type="EMBL" id="TQV73141.1"/>
    </source>
</evidence>
<dbReference type="FunFam" id="3.50.50.60:FF:000228">
    <property type="entry name" value="FAD-containing monooxygenase EthA"/>
    <property type="match status" value="1"/>
</dbReference>
<comment type="caution">
    <text evidence="8">The sequence shown here is derived from an EMBL/GenBank/DDBJ whole genome shotgun (WGS) entry which is preliminary data.</text>
</comment>
<evidence type="ECO:0000256" key="3">
    <source>
        <dbReference type="ARBA" id="ARBA00022630"/>
    </source>
</evidence>
<name>A0A545T7E4_9GAMM</name>
<evidence type="ECO:0000256" key="1">
    <source>
        <dbReference type="ARBA" id="ARBA00001974"/>
    </source>
</evidence>
<evidence type="ECO:0000256" key="4">
    <source>
        <dbReference type="ARBA" id="ARBA00022827"/>
    </source>
</evidence>
<gene>
    <name evidence="8" type="ORF">FLL45_16960</name>
</gene>
<keyword evidence="4" id="KW-0274">FAD</keyword>
<dbReference type="Proteomes" id="UP000317839">
    <property type="component" value="Unassembled WGS sequence"/>
</dbReference>
<dbReference type="Gene3D" id="3.50.50.60">
    <property type="entry name" value="FAD/NAD(P)-binding domain"/>
    <property type="match status" value="3"/>
</dbReference>
<dbReference type="GO" id="GO:0050660">
    <property type="term" value="F:flavin adenine dinucleotide binding"/>
    <property type="evidence" value="ECO:0007669"/>
    <property type="project" value="InterPro"/>
</dbReference>
<comment type="similarity">
    <text evidence="2">Belongs to the FAD-binding monooxygenase family.</text>
</comment>
<evidence type="ECO:0000256" key="6">
    <source>
        <dbReference type="ARBA" id="ARBA00023002"/>
    </source>
</evidence>
<evidence type="ECO:0000256" key="5">
    <source>
        <dbReference type="ARBA" id="ARBA00022857"/>
    </source>
</evidence>
<keyword evidence="5" id="KW-0521">NADP</keyword>
<dbReference type="EMBL" id="VIKR01000004">
    <property type="protein sequence ID" value="TQV73141.1"/>
    <property type="molecule type" value="Genomic_DNA"/>
</dbReference>
<dbReference type="InterPro" id="IPR036188">
    <property type="entry name" value="FAD/NAD-bd_sf"/>
</dbReference>
<comment type="cofactor">
    <cofactor evidence="1">
        <name>FAD</name>
        <dbReference type="ChEBI" id="CHEBI:57692"/>
    </cofactor>
</comment>
<dbReference type="InterPro" id="IPR020946">
    <property type="entry name" value="Flavin_mOase-like"/>
</dbReference>
<dbReference type="GO" id="GO:0004499">
    <property type="term" value="F:N,N-dimethylaniline monooxygenase activity"/>
    <property type="evidence" value="ECO:0007669"/>
    <property type="project" value="InterPro"/>
</dbReference>
<evidence type="ECO:0000313" key="9">
    <source>
        <dbReference type="Proteomes" id="UP000317839"/>
    </source>
</evidence>
<dbReference type="GO" id="GO:0050661">
    <property type="term" value="F:NADP binding"/>
    <property type="evidence" value="ECO:0007669"/>
    <property type="project" value="InterPro"/>
</dbReference>
<dbReference type="PANTHER" id="PTHR43872">
    <property type="entry name" value="MONOOXYGENASE, PUTATIVE (AFU_ORTHOLOGUE AFUA_8G02570)-RELATED"/>
    <property type="match status" value="1"/>
</dbReference>
<keyword evidence="3" id="KW-0285">Flavoprotein</keyword>